<gene>
    <name evidence="2" type="ORF">Spa11_42120</name>
</gene>
<dbReference type="GO" id="GO:0000272">
    <property type="term" value="P:polysaccharide catabolic process"/>
    <property type="evidence" value="ECO:0007669"/>
    <property type="project" value="InterPro"/>
</dbReference>
<evidence type="ECO:0000256" key="1">
    <source>
        <dbReference type="SAM" id="SignalP"/>
    </source>
</evidence>
<dbReference type="AlphaFoldDB" id="A0A518KDZ2"/>
<accession>A0A518KDZ2</accession>
<evidence type="ECO:0000313" key="2">
    <source>
        <dbReference type="EMBL" id="QDV75989.1"/>
    </source>
</evidence>
<feature type="signal peptide" evidence="1">
    <location>
        <begin position="1"/>
        <end position="21"/>
    </location>
</feature>
<proteinExistence type="predicted"/>
<keyword evidence="1" id="KW-0732">Signal</keyword>
<feature type="chain" id="PRO_5022240307" description="PEP-CTERM protein-sorting domain-containing protein" evidence="1">
    <location>
        <begin position="22"/>
        <end position="334"/>
    </location>
</feature>
<reference evidence="2 3" key="1">
    <citation type="submission" date="2019-02" db="EMBL/GenBank/DDBJ databases">
        <title>Deep-cultivation of Planctomycetes and their phenomic and genomic characterization uncovers novel biology.</title>
        <authorList>
            <person name="Wiegand S."/>
            <person name="Jogler M."/>
            <person name="Boedeker C."/>
            <person name="Pinto D."/>
            <person name="Vollmers J."/>
            <person name="Rivas-Marin E."/>
            <person name="Kohn T."/>
            <person name="Peeters S.H."/>
            <person name="Heuer A."/>
            <person name="Rast P."/>
            <person name="Oberbeckmann S."/>
            <person name="Bunk B."/>
            <person name="Jeske O."/>
            <person name="Meyerdierks A."/>
            <person name="Storesund J.E."/>
            <person name="Kallscheuer N."/>
            <person name="Luecker S."/>
            <person name="Lage O.M."/>
            <person name="Pohl T."/>
            <person name="Merkel B.J."/>
            <person name="Hornburger P."/>
            <person name="Mueller R.-W."/>
            <person name="Bruemmer F."/>
            <person name="Labrenz M."/>
            <person name="Spormann A.M."/>
            <person name="Op den Camp H."/>
            <person name="Overmann J."/>
            <person name="Amann R."/>
            <person name="Jetten M.S.M."/>
            <person name="Mascher T."/>
            <person name="Medema M.H."/>
            <person name="Devos D.P."/>
            <person name="Kaster A.-K."/>
            <person name="Ovreas L."/>
            <person name="Rohde M."/>
            <person name="Galperin M.Y."/>
            <person name="Jogler C."/>
        </authorList>
    </citation>
    <scope>NUCLEOTIDE SEQUENCE [LARGE SCALE GENOMIC DNA]</scope>
    <source>
        <strain evidence="2 3">Spa11</strain>
    </source>
</reference>
<dbReference type="RefSeq" id="WP_145116277.1">
    <property type="nucleotide sequence ID" value="NZ_CP036349.1"/>
</dbReference>
<dbReference type="InterPro" id="IPR013424">
    <property type="entry name" value="Ice-binding_C"/>
</dbReference>
<dbReference type="Proteomes" id="UP000316426">
    <property type="component" value="Chromosome"/>
</dbReference>
<keyword evidence="3" id="KW-1185">Reference proteome</keyword>
<dbReference type="KEGG" id="bmei:Spa11_42120"/>
<dbReference type="NCBIfam" id="TIGR02595">
    <property type="entry name" value="PEP_CTERM"/>
    <property type="match status" value="1"/>
</dbReference>
<protein>
    <recommendedName>
        <fullName evidence="4">PEP-CTERM protein-sorting domain-containing protein</fullName>
    </recommendedName>
</protein>
<evidence type="ECO:0008006" key="4">
    <source>
        <dbReference type="Google" id="ProtNLM"/>
    </source>
</evidence>
<dbReference type="EMBL" id="CP036349">
    <property type="protein sequence ID" value="QDV75989.1"/>
    <property type="molecule type" value="Genomic_DNA"/>
</dbReference>
<name>A0A518KDZ2_9BACT</name>
<sequence precursor="true">MLNRSLTIASALLLFTTAATAQVVNLYSVNYEDDFPGVGAPASKGFSFSGDSTSDSGGAQVVEFIEEITETGGAEGTQGYSITTNAANAVNYWYAGIGNFVGFFGDEFRLADGVMGSTNPSNYEYSFDLKVIGATAAVPLRGQFAIFDPDYEATYNVDVNGDELFDGGADVFIKELEFSANGDTFTTNTFNLGEGPVTAQAGVLAPEFQDNATVVIRWFWGAGEFGFNDGNVVVLDNVSLDFITPTPLPGDYNTDGVVDAADYTVWRDNLGQTITLDNEGDGVTPGEVTQEDYAFWASQYGATATPVAAVAVPEPTTLWIVLAGASAAVVRRRG</sequence>
<dbReference type="InterPro" id="IPR036439">
    <property type="entry name" value="Dockerin_dom_sf"/>
</dbReference>
<evidence type="ECO:0000313" key="3">
    <source>
        <dbReference type="Proteomes" id="UP000316426"/>
    </source>
</evidence>
<organism evidence="2 3">
    <name type="scientific">Botrimarina mediterranea</name>
    <dbReference type="NCBI Taxonomy" id="2528022"/>
    <lineage>
        <taxon>Bacteria</taxon>
        <taxon>Pseudomonadati</taxon>
        <taxon>Planctomycetota</taxon>
        <taxon>Planctomycetia</taxon>
        <taxon>Pirellulales</taxon>
        <taxon>Lacipirellulaceae</taxon>
        <taxon>Botrimarina</taxon>
    </lineage>
</organism>
<dbReference type="Gene3D" id="1.10.1330.10">
    <property type="entry name" value="Dockerin domain"/>
    <property type="match status" value="1"/>
</dbReference>